<reference evidence="1 2" key="1">
    <citation type="submission" date="2009-08" db="EMBL/GenBank/DDBJ databases">
        <title>The draft genome of Rhodobacter sp. SW2.</title>
        <authorList>
            <consortium name="US DOE Joint Genome Institute (JGI-PGF)"/>
            <person name="Lucas S."/>
            <person name="Copeland A."/>
            <person name="Lapidus A."/>
            <person name="Glavina del Rio T."/>
            <person name="Tice H."/>
            <person name="Bruce D."/>
            <person name="Goodwin L."/>
            <person name="Pitluck S."/>
            <person name="Larimer F."/>
            <person name="Land M.L."/>
            <person name="Hauser L."/>
            <person name="Emerson D."/>
        </authorList>
    </citation>
    <scope>NUCLEOTIDE SEQUENCE [LARGE SCALE GENOMIC DNA]</scope>
    <source>
        <strain evidence="1 2">SW2</strain>
    </source>
</reference>
<dbReference type="Proteomes" id="UP000010121">
    <property type="component" value="Unassembled WGS sequence"/>
</dbReference>
<evidence type="ECO:0000313" key="1">
    <source>
        <dbReference type="EMBL" id="EEW25933.1"/>
    </source>
</evidence>
<proteinExistence type="predicted"/>
<accession>C8RYX6</accession>
<protein>
    <submittedName>
        <fullName evidence="1">Uncharacterized protein</fullName>
    </submittedName>
</protein>
<organism evidence="1 2">
    <name type="scientific">Rhodobacter ferrooxidans</name>
    <dbReference type="NCBI Taxonomy" id="371731"/>
    <lineage>
        <taxon>Bacteria</taxon>
        <taxon>Pseudomonadati</taxon>
        <taxon>Pseudomonadota</taxon>
        <taxon>Alphaproteobacteria</taxon>
        <taxon>Rhodobacterales</taxon>
        <taxon>Rhodobacter group</taxon>
        <taxon>Rhodobacter</taxon>
    </lineage>
</organism>
<sequence length="268" mass="29808">MAEKSPVRLQGLRAPVVALAAPEKQTVININSHRELIAKAKEIARRVQAAPGFSGMFLANPVLALEAYGIHLNPEMQHHVLTTLRHPPKLRTRREELEAKLKESLGDSVKPTDPAWMAGLVFKLRKMKPRAIEGLQPAYKPALNATAIARLQAARPKAVPRYPEQRHFTTGFSLTVAPENPALRRMDLDAPLPDLAPAAKPQATLTLEQAWFYKDDPVVHDAVELGQIMRRGFPFRTPAEFREIAKGARVDAFRSFVRAVRLKAPAPK</sequence>
<gene>
    <name evidence="1" type="ORF">Rsw2DRAFT_1004</name>
</gene>
<dbReference type="RefSeq" id="WP_008028697.1">
    <property type="nucleotide sequence ID" value="NZ_ACYY01000005.1"/>
</dbReference>
<comment type="caution">
    <text evidence="1">The sequence shown here is derived from an EMBL/GenBank/DDBJ whole genome shotgun (WGS) entry which is preliminary data.</text>
</comment>
<dbReference type="STRING" id="371731.Rsw2DRAFT_1004"/>
<name>C8RYX6_9RHOB</name>
<keyword evidence="2" id="KW-1185">Reference proteome</keyword>
<dbReference type="AlphaFoldDB" id="C8RYX6"/>
<evidence type="ECO:0000313" key="2">
    <source>
        <dbReference type="Proteomes" id="UP000010121"/>
    </source>
</evidence>
<dbReference type="EMBL" id="ACYY01000005">
    <property type="protein sequence ID" value="EEW25933.1"/>
    <property type="molecule type" value="Genomic_DNA"/>
</dbReference>